<evidence type="ECO:0000256" key="1">
    <source>
        <dbReference type="RuleBase" id="RU368011"/>
    </source>
</evidence>
<comment type="function">
    <text evidence="1">Acts as a component of the essential kinetochore-associated NDC80 complex, which is required for chromosome segregation and spindle checkpoint activity.</text>
</comment>
<keyword evidence="1" id="KW-0995">Kinetochore</keyword>
<comment type="similarity">
    <text evidence="1">Belongs to the SPC24 family.</text>
</comment>
<keyword evidence="1" id="KW-0132">Cell division</keyword>
<dbReference type="OMA" id="YAICHID"/>
<keyword evidence="1" id="KW-0498">Mitosis</keyword>
<keyword evidence="3" id="KW-1185">Reference proteome</keyword>
<reference evidence="2" key="2">
    <citation type="submission" date="2025-09" db="UniProtKB">
        <authorList>
            <consortium name="Ensembl"/>
        </authorList>
    </citation>
    <scope>IDENTIFICATION</scope>
</reference>
<evidence type="ECO:0000313" key="3">
    <source>
        <dbReference type="Proteomes" id="UP000472262"/>
    </source>
</evidence>
<dbReference type="GO" id="GO:0000776">
    <property type="term" value="C:kinetochore"/>
    <property type="evidence" value="ECO:0007669"/>
    <property type="project" value="UniProtKB-KW"/>
</dbReference>
<comment type="subcellular location">
    <subcellularLocation>
        <location evidence="1">Nucleus</location>
    </subcellularLocation>
    <subcellularLocation>
        <location evidence="1">Chromosome</location>
        <location evidence="1">Centromere</location>
        <location evidence="1">Kinetochore</location>
    </subcellularLocation>
</comment>
<keyword evidence="1" id="KW-0137">Centromere</keyword>
<proteinExistence type="inferred from homology"/>
<dbReference type="Proteomes" id="UP000472262">
    <property type="component" value="Unassembled WGS sequence"/>
</dbReference>
<dbReference type="GO" id="GO:0051301">
    <property type="term" value="P:cell division"/>
    <property type="evidence" value="ECO:0007669"/>
    <property type="project" value="UniProtKB-UniRule"/>
</dbReference>
<organism evidence="2 3">
    <name type="scientific">Sinocyclocheilus grahami</name>
    <name type="common">Dianchi golden-line fish</name>
    <name type="synonym">Barbus grahami</name>
    <dbReference type="NCBI Taxonomy" id="75366"/>
    <lineage>
        <taxon>Eukaryota</taxon>
        <taxon>Metazoa</taxon>
        <taxon>Chordata</taxon>
        <taxon>Craniata</taxon>
        <taxon>Vertebrata</taxon>
        <taxon>Euteleostomi</taxon>
        <taxon>Actinopterygii</taxon>
        <taxon>Neopterygii</taxon>
        <taxon>Teleostei</taxon>
        <taxon>Ostariophysi</taxon>
        <taxon>Cypriniformes</taxon>
        <taxon>Cyprinidae</taxon>
        <taxon>Cyprininae</taxon>
        <taxon>Sinocyclocheilus</taxon>
    </lineage>
</organism>
<protein>
    <recommendedName>
        <fullName evidence="1">Kinetochore protein Spc24</fullName>
    </recommendedName>
</protein>
<dbReference type="Gene3D" id="3.30.160.570">
    <property type="entry name" value="Ncd80 complex, Spc24 subunit"/>
    <property type="match status" value="1"/>
</dbReference>
<dbReference type="Ensembl" id="ENSSGRT00000037953.1">
    <property type="protein sequence ID" value="ENSSGRP00000035355.1"/>
    <property type="gene ID" value="ENSSGRG00000019587.1"/>
</dbReference>
<dbReference type="AlphaFoldDB" id="A0A672MET2"/>
<keyword evidence="1" id="KW-0158">Chromosome</keyword>
<dbReference type="GO" id="GO:0005634">
    <property type="term" value="C:nucleus"/>
    <property type="evidence" value="ECO:0007669"/>
    <property type="project" value="UniProtKB-SubCell"/>
</dbReference>
<dbReference type="InParanoid" id="A0A672MET2"/>
<accession>A0A672MET2</accession>
<sequence>ELIFLQNNPPSAARSQYVAQLYFKVTQVKLEVDTEPHILRGVHYGTDVATPFNIDPSTRSACEISNDLWSLVNTEW</sequence>
<comment type="subunit">
    <text evidence="1">Component of the NDC80 complex.</text>
</comment>
<keyword evidence="1" id="KW-0539">Nucleus</keyword>
<name>A0A672MET2_SINGR</name>
<keyword evidence="1" id="KW-0131">Cell cycle</keyword>
<dbReference type="Pfam" id="PF08286">
    <property type="entry name" value="Spc24"/>
    <property type="match status" value="1"/>
</dbReference>
<dbReference type="InterPro" id="IPR013252">
    <property type="entry name" value="Ndc80_Spc24"/>
</dbReference>
<evidence type="ECO:0000313" key="2">
    <source>
        <dbReference type="Ensembl" id="ENSSGRP00000035355.1"/>
    </source>
</evidence>
<reference evidence="2" key="1">
    <citation type="submission" date="2025-08" db="UniProtKB">
        <authorList>
            <consortium name="Ensembl"/>
        </authorList>
    </citation>
    <scope>IDENTIFICATION</scope>
</reference>